<accession>A0ABR7NFX9</accession>
<organism evidence="1 2">
    <name type="scientific">Yanshouia hominis</name>
    <dbReference type="NCBI Taxonomy" id="2763673"/>
    <lineage>
        <taxon>Bacteria</taxon>
        <taxon>Bacillati</taxon>
        <taxon>Bacillota</taxon>
        <taxon>Clostridia</taxon>
        <taxon>Eubacteriales</taxon>
        <taxon>Oscillospiraceae</taxon>
        <taxon>Yanshouia</taxon>
    </lineage>
</organism>
<evidence type="ECO:0000313" key="1">
    <source>
        <dbReference type="EMBL" id="MBC8575306.1"/>
    </source>
</evidence>
<gene>
    <name evidence="1" type="ORF">H8717_02615</name>
</gene>
<comment type="caution">
    <text evidence="1">The sequence shown here is derived from an EMBL/GenBank/DDBJ whole genome shotgun (WGS) entry which is preliminary data.</text>
</comment>
<name>A0ABR7NFX9_9FIRM</name>
<proteinExistence type="predicted"/>
<protein>
    <submittedName>
        <fullName evidence="1">Uncharacterized protein</fullName>
    </submittedName>
</protein>
<dbReference type="EMBL" id="JACRTB010000003">
    <property type="protein sequence ID" value="MBC8575306.1"/>
    <property type="molecule type" value="Genomic_DNA"/>
</dbReference>
<dbReference type="Proteomes" id="UP000658131">
    <property type="component" value="Unassembled WGS sequence"/>
</dbReference>
<evidence type="ECO:0000313" key="2">
    <source>
        <dbReference type="Proteomes" id="UP000658131"/>
    </source>
</evidence>
<keyword evidence="2" id="KW-1185">Reference proteome</keyword>
<sequence>MIDQATNIKVRSAEVCGVHFEVEPLAFNKGFFSVDMTFFFKVCVAAYQAPGCPPVCLEGLATFSKKVILFGSEASVRTFSTDAALAQTCGNAPIVNVQVVDPMVLASRVCPCCPPRPRRFAPPQEIACQFDGCFHEVCAERELCITLGLFSIVQLMRQVQIMIPIYDFCIPDKECTAQDNTDDPCELFRKIAFPTDEFFPPRLADLESNS</sequence>
<reference evidence="1 2" key="1">
    <citation type="submission" date="2020-08" db="EMBL/GenBank/DDBJ databases">
        <title>Genome public.</title>
        <authorList>
            <person name="Liu C."/>
            <person name="Sun Q."/>
        </authorList>
    </citation>
    <scope>NUCLEOTIDE SEQUENCE [LARGE SCALE GENOMIC DNA]</scope>
    <source>
        <strain evidence="1 2">BX1</strain>
    </source>
</reference>